<proteinExistence type="predicted"/>
<dbReference type="GO" id="GO:0005096">
    <property type="term" value="F:GTPase activator activity"/>
    <property type="evidence" value="ECO:0007669"/>
    <property type="project" value="TreeGrafter"/>
</dbReference>
<comment type="caution">
    <text evidence="5">The sequence shown here is derived from an EMBL/GenBank/DDBJ whole genome shotgun (WGS) entry which is preliminary data.</text>
</comment>
<organism evidence="5 6">
    <name type="scientific">Ameiurus melas</name>
    <name type="common">Black bullhead</name>
    <name type="synonym">Silurus melas</name>
    <dbReference type="NCBI Taxonomy" id="219545"/>
    <lineage>
        <taxon>Eukaryota</taxon>
        <taxon>Metazoa</taxon>
        <taxon>Chordata</taxon>
        <taxon>Craniata</taxon>
        <taxon>Vertebrata</taxon>
        <taxon>Euteleostomi</taxon>
        <taxon>Actinopterygii</taxon>
        <taxon>Neopterygii</taxon>
        <taxon>Teleostei</taxon>
        <taxon>Ostariophysi</taxon>
        <taxon>Siluriformes</taxon>
        <taxon>Ictaluridae</taxon>
        <taxon>Ameiurus</taxon>
    </lineage>
</organism>
<feature type="region of interest" description="Disordered" evidence="3">
    <location>
        <begin position="542"/>
        <end position="611"/>
    </location>
</feature>
<dbReference type="CDD" id="cd06745">
    <property type="entry name" value="PDZ_SIPA1-like"/>
    <property type="match status" value="1"/>
</dbReference>
<dbReference type="SMART" id="SM00228">
    <property type="entry name" value="PDZ"/>
    <property type="match status" value="1"/>
</dbReference>
<evidence type="ECO:0000259" key="4">
    <source>
        <dbReference type="PROSITE" id="PS50106"/>
    </source>
</evidence>
<protein>
    <recommendedName>
        <fullName evidence="4">PDZ domain-containing protein</fullName>
    </recommendedName>
</protein>
<keyword evidence="2" id="KW-0175">Coiled coil</keyword>
<dbReference type="InterPro" id="IPR001478">
    <property type="entry name" value="PDZ"/>
</dbReference>
<feature type="region of interest" description="Disordered" evidence="3">
    <location>
        <begin position="285"/>
        <end position="328"/>
    </location>
</feature>
<keyword evidence="1" id="KW-0597">Phosphoprotein</keyword>
<dbReference type="PANTHER" id="PTHR15711:SF10">
    <property type="entry name" value="SIGNAL-INDUCED PROLIFERATION-ASSOCIATED 1-LIKE PROTEIN 1"/>
    <property type="match status" value="1"/>
</dbReference>
<evidence type="ECO:0000313" key="6">
    <source>
        <dbReference type="Proteomes" id="UP000593565"/>
    </source>
</evidence>
<evidence type="ECO:0000256" key="1">
    <source>
        <dbReference type="ARBA" id="ARBA00022553"/>
    </source>
</evidence>
<name>A0A7J6ALU8_AMEME</name>
<dbReference type="InterPro" id="IPR021818">
    <property type="entry name" value="SIPA1L_C"/>
</dbReference>
<dbReference type="InterPro" id="IPR050989">
    <property type="entry name" value="Rap1_Ran_GAP"/>
</dbReference>
<feature type="region of interest" description="Disordered" evidence="3">
    <location>
        <begin position="345"/>
        <end position="385"/>
    </location>
</feature>
<dbReference type="Proteomes" id="UP000593565">
    <property type="component" value="Unassembled WGS sequence"/>
</dbReference>
<evidence type="ECO:0000256" key="3">
    <source>
        <dbReference type="SAM" id="MobiDB-lite"/>
    </source>
</evidence>
<feature type="compositionally biased region" description="Polar residues" evidence="3">
    <location>
        <begin position="371"/>
        <end position="383"/>
    </location>
</feature>
<dbReference type="SUPFAM" id="SSF50156">
    <property type="entry name" value="PDZ domain-like"/>
    <property type="match status" value="1"/>
</dbReference>
<dbReference type="EMBL" id="JAAGNN010000010">
    <property type="protein sequence ID" value="KAF4083902.1"/>
    <property type="molecule type" value="Genomic_DNA"/>
</dbReference>
<evidence type="ECO:0000313" key="5">
    <source>
        <dbReference type="EMBL" id="KAF4083902.1"/>
    </source>
</evidence>
<dbReference type="PROSITE" id="PS50106">
    <property type="entry name" value="PDZ"/>
    <property type="match status" value="1"/>
</dbReference>
<gene>
    <name evidence="5" type="ORF">AMELA_G00122720</name>
</gene>
<dbReference type="Pfam" id="PF11881">
    <property type="entry name" value="SPAR_C"/>
    <property type="match status" value="1"/>
</dbReference>
<dbReference type="PANTHER" id="PTHR15711">
    <property type="entry name" value="RAP GTPASE-ACTIVATING PROTEIN"/>
    <property type="match status" value="1"/>
</dbReference>
<dbReference type="AlphaFoldDB" id="A0A7J6ALU8"/>
<keyword evidence="6" id="KW-1185">Reference proteome</keyword>
<feature type="region of interest" description="Disordered" evidence="3">
    <location>
        <begin position="682"/>
        <end position="705"/>
    </location>
</feature>
<feature type="domain" description="PDZ" evidence="4">
    <location>
        <begin position="152"/>
        <end position="228"/>
    </location>
</feature>
<feature type="compositionally biased region" description="Polar residues" evidence="3">
    <location>
        <begin position="285"/>
        <end position="300"/>
    </location>
</feature>
<feature type="compositionally biased region" description="Low complexity" evidence="3">
    <location>
        <begin position="562"/>
        <end position="605"/>
    </location>
</feature>
<dbReference type="InterPro" id="IPR036034">
    <property type="entry name" value="PDZ_sf"/>
</dbReference>
<reference evidence="5 6" key="1">
    <citation type="submission" date="2020-02" db="EMBL/GenBank/DDBJ databases">
        <title>A chromosome-scale genome assembly of the black bullhead catfish (Ameiurus melas).</title>
        <authorList>
            <person name="Wen M."/>
            <person name="Zham M."/>
            <person name="Cabau C."/>
            <person name="Klopp C."/>
            <person name="Donnadieu C."/>
            <person name="Roques C."/>
            <person name="Bouchez O."/>
            <person name="Lampietro C."/>
            <person name="Jouanno E."/>
            <person name="Herpin A."/>
            <person name="Louis A."/>
            <person name="Berthelot C."/>
            <person name="Parey E."/>
            <person name="Roest-Crollius H."/>
            <person name="Braasch I."/>
            <person name="Postlethwait J."/>
            <person name="Robinson-Rechavi M."/>
            <person name="Echchiki A."/>
            <person name="Begum T."/>
            <person name="Montfort J."/>
            <person name="Schartl M."/>
            <person name="Bobe J."/>
            <person name="Guiguen Y."/>
        </authorList>
    </citation>
    <scope>NUCLEOTIDE SEQUENCE [LARGE SCALE GENOMIC DNA]</scope>
    <source>
        <strain evidence="5">M_S1</strain>
        <tissue evidence="5">Blood</tissue>
    </source>
</reference>
<dbReference type="Pfam" id="PF00595">
    <property type="entry name" value="PDZ"/>
    <property type="match status" value="1"/>
</dbReference>
<sequence>MATRTRQEYLRDLAERHVTSTPVESSGKFPFISLAHKRKEKIRPYAGAELRSLGAITWAVHLEDLAVGAEREGLLAISNEFVIILDQEIKALAFNCSTRDVIGWCLGSPASMKIYYERGESVSLRSINNNTEDFGEVVRRLELVTKGSQTKEMTLRRNALGQLGFHVNFEGIVADVEPYGYAWQAGLRQGSRLVEICKVAVATLSHEQIIDLLRTSVTVRVVIIPPHEDSTPRRGCSEIYHMPLVDYKNHKEGMPYEYKFPFRNSNEKWPRPSAPPQTVTCASQNRNVNQGQGATVSKTPNPDYARRGSLLPRSVSSEGRPLNAKRYSPGSDNYALACSIVMGRSPHTRNSPNNQSFSSDSSSSSTHWRQKSNPDGFNANRSSPLAADRQIAKECVWVTPNWVRVVEGEGASRTPSDLTKIKPVLTSVDQHHKDLNTSLYPNTQSKNDATSSSTTLSINASSATHSEEKWFDLVGRLDSELNGFSTACPQGTSANGPVEAAPRNFDAVPVSISSKAKEKASAHWVENTSTYQAPQVSLAGSETPLHTDLSENQTKSPPDTNSHTLSDTASHSSTLSSVHSGSPPNSTQEESAPSTSSPTHPSLSPGAKSFYPRQGATSKYLIGWKKPGGTINSVDFGSSRKRHQSDGYLGGQPQLRATMKASQSPQPTPKSTVEEDLKKLITLDSPPPSCSKTKPSFSLSTQTPRSLQRTFSDESIFSGQRVLTAARQSADLFGRSTMPRSPSTRSASLHQPSYTQGAKSLGDLTFTESSVFEAVPCRKPQQDPGLMPLPDASADSGLDWSDLVDAAKAFEVQRATFMAVKDAASRSETQKTELQTSLQQHVSSSESSASLIGKVSQLESMVKLLQEDLKKEKDAKASLQAQIQSLRADNQRLLEESQNASAKLKKFTEWVFNTIDMN</sequence>
<feature type="coiled-coil region" evidence="2">
    <location>
        <begin position="855"/>
        <end position="903"/>
    </location>
</feature>
<accession>A0A7J6ALU8</accession>
<dbReference type="GO" id="GO:0005737">
    <property type="term" value="C:cytoplasm"/>
    <property type="evidence" value="ECO:0007669"/>
    <property type="project" value="TreeGrafter"/>
</dbReference>
<feature type="compositionally biased region" description="Low complexity" evidence="3">
    <location>
        <begin position="350"/>
        <end position="365"/>
    </location>
</feature>
<feature type="compositionally biased region" description="Low complexity" evidence="3">
    <location>
        <begin position="735"/>
        <end position="748"/>
    </location>
</feature>
<dbReference type="Gene3D" id="2.30.42.10">
    <property type="match status" value="1"/>
</dbReference>
<feature type="compositionally biased region" description="Polar residues" evidence="3">
    <location>
        <begin position="550"/>
        <end position="561"/>
    </location>
</feature>
<evidence type="ECO:0000256" key="2">
    <source>
        <dbReference type="SAM" id="Coils"/>
    </source>
</evidence>
<feature type="region of interest" description="Disordered" evidence="3">
    <location>
        <begin position="633"/>
        <end position="652"/>
    </location>
</feature>
<feature type="region of interest" description="Disordered" evidence="3">
    <location>
        <begin position="734"/>
        <end position="754"/>
    </location>
</feature>